<feature type="region of interest" description="Disordered" evidence="1">
    <location>
        <begin position="1"/>
        <end position="29"/>
    </location>
</feature>
<dbReference type="Proteomes" id="UP001016761">
    <property type="component" value="Unassembled WGS sequence"/>
</dbReference>
<evidence type="ECO:0000256" key="1">
    <source>
        <dbReference type="SAM" id="MobiDB-lite"/>
    </source>
</evidence>
<dbReference type="RefSeq" id="WP_174682864.1">
    <property type="nucleotide sequence ID" value="NZ_JABUQZ010000003.1"/>
</dbReference>
<evidence type="ECO:0000313" key="2">
    <source>
        <dbReference type="EMBL" id="NUC75026.1"/>
    </source>
</evidence>
<sequence length="144" mass="16382">MSNLLSTLLGRGKSAPEPEPEPEPEVAEETVTKELDVHEVTATFQNGDTETFEAYNVYSRGSDSVTFNVETDLQWSLSSGDPYISYNRRTLSFHVMTREPVLEQIGTETWELRYETFDGKPQRDSAELEKIDRSVDTRGARDEQ</sequence>
<protein>
    <recommendedName>
        <fullName evidence="4">Lipocalin-like domain-containing protein</fullName>
    </recommendedName>
</protein>
<organism evidence="2 3">
    <name type="scientific">Haloterrigena gelatinilytica</name>
    <dbReference type="NCBI Taxonomy" id="2741724"/>
    <lineage>
        <taxon>Archaea</taxon>
        <taxon>Methanobacteriati</taxon>
        <taxon>Methanobacteriota</taxon>
        <taxon>Stenosarchaea group</taxon>
        <taxon>Halobacteria</taxon>
        <taxon>Halobacteriales</taxon>
        <taxon>Natrialbaceae</taxon>
        <taxon>Haloterrigena</taxon>
    </lineage>
</organism>
<feature type="compositionally biased region" description="Acidic residues" evidence="1">
    <location>
        <begin position="18"/>
        <end position="28"/>
    </location>
</feature>
<proteinExistence type="predicted"/>
<gene>
    <name evidence="2" type="ORF">HTZ84_22435</name>
</gene>
<reference evidence="2 3" key="1">
    <citation type="submission" date="2020-06" db="EMBL/GenBank/DDBJ databases">
        <title>Haloterrigena sp. nov., an extremely halophilic archaeon isolated from a saline sediment.</title>
        <authorList>
            <person name="Liu B.-B."/>
        </authorList>
    </citation>
    <scope>NUCLEOTIDE SEQUENCE [LARGE SCALE GENOMIC DNA]</scope>
    <source>
        <strain evidence="2 3">SYSU A558-1</strain>
    </source>
</reference>
<accession>A0ABX2LH35</accession>
<feature type="region of interest" description="Disordered" evidence="1">
    <location>
        <begin position="119"/>
        <end position="144"/>
    </location>
</feature>
<comment type="caution">
    <text evidence="2">The sequence shown here is derived from an EMBL/GenBank/DDBJ whole genome shotgun (WGS) entry which is preliminary data.</text>
</comment>
<evidence type="ECO:0008006" key="4">
    <source>
        <dbReference type="Google" id="ProtNLM"/>
    </source>
</evidence>
<dbReference type="EMBL" id="JABUQZ010000003">
    <property type="protein sequence ID" value="NUC75026.1"/>
    <property type="molecule type" value="Genomic_DNA"/>
</dbReference>
<evidence type="ECO:0000313" key="3">
    <source>
        <dbReference type="Proteomes" id="UP001016761"/>
    </source>
</evidence>
<keyword evidence="3" id="KW-1185">Reference proteome</keyword>
<name>A0ABX2LH35_9EURY</name>